<dbReference type="EMBL" id="JBHSIY010000006">
    <property type="protein sequence ID" value="MFC4866294.1"/>
    <property type="molecule type" value="Genomic_DNA"/>
</dbReference>
<gene>
    <name evidence="2" type="ORF">ACFPCZ_06600</name>
</gene>
<dbReference type="Proteomes" id="UP001595858">
    <property type="component" value="Unassembled WGS sequence"/>
</dbReference>
<comment type="caution">
    <text evidence="2">The sequence shown here is derived from an EMBL/GenBank/DDBJ whole genome shotgun (WGS) entry which is preliminary data.</text>
</comment>
<evidence type="ECO:0000256" key="1">
    <source>
        <dbReference type="SAM" id="MobiDB-lite"/>
    </source>
</evidence>
<protein>
    <submittedName>
        <fullName evidence="2">Uncharacterized protein</fullName>
    </submittedName>
</protein>
<proteinExistence type="predicted"/>
<feature type="region of interest" description="Disordered" evidence="1">
    <location>
        <begin position="62"/>
        <end position="83"/>
    </location>
</feature>
<accession>A0ABV9SGB0</accession>
<organism evidence="2 3">
    <name type="scientific">Streptomonospora arabica</name>
    <dbReference type="NCBI Taxonomy" id="412417"/>
    <lineage>
        <taxon>Bacteria</taxon>
        <taxon>Bacillati</taxon>
        <taxon>Actinomycetota</taxon>
        <taxon>Actinomycetes</taxon>
        <taxon>Streptosporangiales</taxon>
        <taxon>Nocardiopsidaceae</taxon>
        <taxon>Streptomonospora</taxon>
    </lineage>
</organism>
<sequence>MLAAVTIDGQPAALTEDDAESVQWEFDPDGCGAQYRCRACGSELAAGADGWEDERGESRCRAFEPATDDDPDDGDGPHDPETIPLGWCNHAGITADADADAITLAVSVGDPRGQFELTIRRVPADAPGELAGCLVMHVPYPGEPGPHVPLRGLHPGTYVLEAGRSAALRRD</sequence>
<evidence type="ECO:0000313" key="2">
    <source>
        <dbReference type="EMBL" id="MFC4866294.1"/>
    </source>
</evidence>
<keyword evidence="3" id="KW-1185">Reference proteome</keyword>
<name>A0ABV9SGB0_9ACTN</name>
<evidence type="ECO:0000313" key="3">
    <source>
        <dbReference type="Proteomes" id="UP001595858"/>
    </source>
</evidence>
<reference evidence="3" key="1">
    <citation type="journal article" date="2019" name="Int. J. Syst. Evol. Microbiol.">
        <title>The Global Catalogue of Microorganisms (GCM) 10K type strain sequencing project: providing services to taxonomists for standard genome sequencing and annotation.</title>
        <authorList>
            <consortium name="The Broad Institute Genomics Platform"/>
            <consortium name="The Broad Institute Genome Sequencing Center for Infectious Disease"/>
            <person name="Wu L."/>
            <person name="Ma J."/>
        </authorList>
    </citation>
    <scope>NUCLEOTIDE SEQUENCE [LARGE SCALE GENOMIC DNA]</scope>
    <source>
        <strain evidence="3">CGMCC 4.7304</strain>
    </source>
</reference>
<dbReference type="RefSeq" id="WP_344139784.1">
    <property type="nucleotide sequence ID" value="NZ_BAAAQI010000001.1"/>
</dbReference>